<name>A0A9D7SX60_9BACT</name>
<comment type="caution">
    <text evidence="2">The sequence shown here is derived from an EMBL/GenBank/DDBJ whole genome shotgun (WGS) entry which is preliminary data.</text>
</comment>
<sequence length="121" mass="14060">MGKKNRMGSTTSWVKREQTNLRKLFARATVIKRTNFISTGYAFLEVMTLLIIGLLMITRFENVIISIILVGFITQIYVYMVSLIKDIDHPFEYPLDGKIRAADIDLFPLIEYEQRAKRNLV</sequence>
<gene>
    <name evidence="2" type="ORF">IPP15_15820</name>
</gene>
<dbReference type="AlphaFoldDB" id="A0A9D7SX60"/>
<keyword evidence="1" id="KW-0472">Membrane</keyword>
<reference evidence="2 3" key="1">
    <citation type="submission" date="2020-10" db="EMBL/GenBank/DDBJ databases">
        <title>Connecting structure to function with the recovery of over 1000 high-quality activated sludge metagenome-assembled genomes encoding full-length rRNA genes using long-read sequencing.</title>
        <authorList>
            <person name="Singleton C.M."/>
            <person name="Petriglieri F."/>
            <person name="Kristensen J.M."/>
            <person name="Kirkegaard R.H."/>
            <person name="Michaelsen T.Y."/>
            <person name="Andersen M.H."/>
            <person name="Karst S.M."/>
            <person name="Dueholm M.S."/>
            <person name="Nielsen P.H."/>
            <person name="Albertsen M."/>
        </authorList>
    </citation>
    <scope>NUCLEOTIDE SEQUENCE [LARGE SCALE GENOMIC DNA]</scope>
    <source>
        <strain evidence="2">Ribe_18-Q3-R11-54_MAXAC.273</strain>
    </source>
</reference>
<keyword evidence="1" id="KW-0812">Transmembrane</keyword>
<feature type="transmembrane region" description="Helical" evidence="1">
    <location>
        <begin position="63"/>
        <end position="84"/>
    </location>
</feature>
<evidence type="ECO:0000313" key="3">
    <source>
        <dbReference type="Proteomes" id="UP000808337"/>
    </source>
</evidence>
<proteinExistence type="predicted"/>
<feature type="transmembrane region" description="Helical" evidence="1">
    <location>
        <begin position="36"/>
        <end position="57"/>
    </location>
</feature>
<keyword evidence="1" id="KW-1133">Transmembrane helix</keyword>
<accession>A0A9D7SX60</accession>
<dbReference type="Proteomes" id="UP000808337">
    <property type="component" value="Unassembled WGS sequence"/>
</dbReference>
<dbReference type="EMBL" id="JADKGY010000026">
    <property type="protein sequence ID" value="MBK9983811.1"/>
    <property type="molecule type" value="Genomic_DNA"/>
</dbReference>
<evidence type="ECO:0000313" key="2">
    <source>
        <dbReference type="EMBL" id="MBK9983811.1"/>
    </source>
</evidence>
<protein>
    <submittedName>
        <fullName evidence="2">Uncharacterized protein</fullName>
    </submittedName>
</protein>
<organism evidence="2 3">
    <name type="scientific">Candidatus Opimibacter skivensis</name>
    <dbReference type="NCBI Taxonomy" id="2982028"/>
    <lineage>
        <taxon>Bacteria</taxon>
        <taxon>Pseudomonadati</taxon>
        <taxon>Bacteroidota</taxon>
        <taxon>Saprospiria</taxon>
        <taxon>Saprospirales</taxon>
        <taxon>Saprospiraceae</taxon>
        <taxon>Candidatus Opimibacter</taxon>
    </lineage>
</organism>
<evidence type="ECO:0000256" key="1">
    <source>
        <dbReference type="SAM" id="Phobius"/>
    </source>
</evidence>